<dbReference type="Proteomes" id="UP000606463">
    <property type="component" value="Unassembled WGS sequence"/>
</dbReference>
<dbReference type="Pfam" id="PF13242">
    <property type="entry name" value="Hydrolase_like"/>
    <property type="match status" value="1"/>
</dbReference>
<gene>
    <name evidence="1" type="ORF">EYH37_03750</name>
</gene>
<name>A0A9D0YPW8_AQUAO</name>
<dbReference type="NCBIfam" id="TIGR01460">
    <property type="entry name" value="HAD-SF-IIA"/>
    <property type="match status" value="1"/>
</dbReference>
<dbReference type="PANTHER" id="PTHR19288">
    <property type="entry name" value="4-NITROPHENYLPHOSPHATASE-RELATED"/>
    <property type="match status" value="1"/>
</dbReference>
<dbReference type="GO" id="GO:0005737">
    <property type="term" value="C:cytoplasm"/>
    <property type="evidence" value="ECO:0007669"/>
    <property type="project" value="TreeGrafter"/>
</dbReference>
<evidence type="ECO:0000313" key="1">
    <source>
        <dbReference type="EMBL" id="HIP98459.1"/>
    </source>
</evidence>
<organism evidence="1 2">
    <name type="scientific">Aquifex aeolicus</name>
    <dbReference type="NCBI Taxonomy" id="63363"/>
    <lineage>
        <taxon>Bacteria</taxon>
        <taxon>Pseudomonadati</taxon>
        <taxon>Aquificota</taxon>
        <taxon>Aquificia</taxon>
        <taxon>Aquificales</taxon>
        <taxon>Aquificaceae</taxon>
        <taxon>Aquifex</taxon>
    </lineage>
</organism>
<dbReference type="Pfam" id="PF13344">
    <property type="entry name" value="Hydrolase_6"/>
    <property type="match status" value="1"/>
</dbReference>
<dbReference type="InterPro" id="IPR036412">
    <property type="entry name" value="HAD-like_sf"/>
</dbReference>
<dbReference type="AlphaFoldDB" id="A0A9D0YPW8"/>
<evidence type="ECO:0000313" key="2">
    <source>
        <dbReference type="Proteomes" id="UP000606463"/>
    </source>
</evidence>
<dbReference type="EMBL" id="DQVE01000041">
    <property type="protein sequence ID" value="HIP98459.1"/>
    <property type="molecule type" value="Genomic_DNA"/>
</dbReference>
<dbReference type="InterPro" id="IPR006357">
    <property type="entry name" value="HAD-SF_hydro_IIA"/>
</dbReference>
<proteinExistence type="predicted"/>
<sequence length="264" mass="29885">MGKNIGILLDLDGVLVRDKKLNPFEDTSEFLNFLRDREIPFRVVSNNSRVPPKVLKERLAQKGVVLKEGELITALAVAPDYLRKFNRVLPFCEEEVKEYLKGEGINLVDTPEADAVFIAQNHGVTFEDIKKVTTALKEFKAKPVAVNTNKLAKDSDGLYYPATGSWVKMFIHATDYPESEVVSLGKPSEEFFKLALKGFEDKEVYFASDDFYTDLIPAEKYNLKTVFVTTGKYSKEDIEKAQYLPFAVVNSLRELKSLLEKALK</sequence>
<keyword evidence="1" id="KW-0378">Hydrolase</keyword>
<dbReference type="Gene3D" id="3.40.50.1000">
    <property type="entry name" value="HAD superfamily/HAD-like"/>
    <property type="match status" value="2"/>
</dbReference>
<accession>A0A9D0YPW8</accession>
<dbReference type="InterPro" id="IPR023214">
    <property type="entry name" value="HAD_sf"/>
</dbReference>
<comment type="caution">
    <text evidence="1">The sequence shown here is derived from an EMBL/GenBank/DDBJ whole genome shotgun (WGS) entry which is preliminary data.</text>
</comment>
<dbReference type="GO" id="GO:0016791">
    <property type="term" value="F:phosphatase activity"/>
    <property type="evidence" value="ECO:0007669"/>
    <property type="project" value="TreeGrafter"/>
</dbReference>
<dbReference type="SUPFAM" id="SSF56784">
    <property type="entry name" value="HAD-like"/>
    <property type="match status" value="1"/>
</dbReference>
<dbReference type="PANTHER" id="PTHR19288:SF46">
    <property type="entry name" value="HALOACID DEHALOGENASE-LIKE HYDROLASE DOMAIN-CONTAINING PROTEIN 2"/>
    <property type="match status" value="1"/>
</dbReference>
<protein>
    <submittedName>
        <fullName evidence="1">HAD-IIA family hydrolase</fullName>
    </submittedName>
</protein>
<reference evidence="1" key="1">
    <citation type="journal article" date="2020" name="ISME J.">
        <title>Gammaproteobacteria mediating utilization of methyl-, sulfur- and petroleum organic compounds in deep ocean hydrothermal plumes.</title>
        <authorList>
            <person name="Zhou Z."/>
            <person name="Liu Y."/>
            <person name="Pan J."/>
            <person name="Cron B.R."/>
            <person name="Toner B.M."/>
            <person name="Anantharaman K."/>
            <person name="Breier J.A."/>
            <person name="Dick G.J."/>
            <person name="Li M."/>
        </authorList>
    </citation>
    <scope>NUCLEOTIDE SEQUENCE</scope>
    <source>
        <strain evidence="1">SZUA-1501</strain>
    </source>
</reference>